<dbReference type="Pfam" id="PF13826">
    <property type="entry name" value="Monooxy_af470-like"/>
    <property type="match status" value="1"/>
</dbReference>
<gene>
    <name evidence="2" type="ORF">GGG17_14235</name>
</gene>
<evidence type="ECO:0000256" key="1">
    <source>
        <dbReference type="SAM" id="MobiDB-lite"/>
    </source>
</evidence>
<dbReference type="InterPro" id="IPR025444">
    <property type="entry name" value="Monooxy_af470"/>
</dbReference>
<accession>A0A6I3IT61</accession>
<reference evidence="2 3" key="1">
    <citation type="submission" date="2019-11" db="EMBL/GenBank/DDBJ databases">
        <title>Whole genome sequencing identifies a novel species of the genus Arsenicicoccus isolated from human blood.</title>
        <authorList>
            <person name="Jeong J.H."/>
            <person name="Kweon O.J."/>
            <person name="Kim H.R."/>
            <person name="Kim T.-H."/>
            <person name="Ha S.-M."/>
            <person name="Lee M.-K."/>
        </authorList>
    </citation>
    <scope>NUCLEOTIDE SEQUENCE [LARGE SCALE GENOMIC DNA]</scope>
    <source>
        <strain evidence="2 3">MKL-02</strain>
    </source>
</reference>
<feature type="compositionally biased region" description="Polar residues" evidence="1">
    <location>
        <begin position="145"/>
        <end position="159"/>
    </location>
</feature>
<evidence type="ECO:0000313" key="2">
    <source>
        <dbReference type="EMBL" id="MTB73100.1"/>
    </source>
</evidence>
<sequence>MPRINLGRHTIDSDREITVFLIGMGINSPLRVDRWWPVFTAMPRMLKHLETDPGSGMLGYDLWALPSPLVLMYWESSEQLQAFAADADAPHLQAWRDFAQLTKDGHVGVWHETYVTTPGRREAIYVNMPSLGLGKAIGTTPVGRGSSTARQRMSVTVSS</sequence>
<keyword evidence="3" id="KW-1185">Reference proteome</keyword>
<dbReference type="AlphaFoldDB" id="A0A6I3IT61"/>
<organism evidence="2 3">
    <name type="scientific">Arsenicicoccus cauae</name>
    <dbReference type="NCBI Taxonomy" id="2663847"/>
    <lineage>
        <taxon>Bacteria</taxon>
        <taxon>Bacillati</taxon>
        <taxon>Actinomycetota</taxon>
        <taxon>Actinomycetes</taxon>
        <taxon>Micrococcales</taxon>
        <taxon>Intrasporangiaceae</taxon>
        <taxon>Arsenicicoccus</taxon>
    </lineage>
</organism>
<protein>
    <submittedName>
        <fullName evidence="2">DUF4188 domain-containing protein</fullName>
    </submittedName>
</protein>
<dbReference type="RefSeq" id="WP_034251324.1">
    <property type="nucleotide sequence ID" value="NZ_CP171001.1"/>
</dbReference>
<feature type="region of interest" description="Disordered" evidence="1">
    <location>
        <begin position="139"/>
        <end position="159"/>
    </location>
</feature>
<dbReference type="EMBL" id="WLVL01000044">
    <property type="protein sequence ID" value="MTB73100.1"/>
    <property type="molecule type" value="Genomic_DNA"/>
</dbReference>
<name>A0A6I3IT61_9MICO</name>
<evidence type="ECO:0000313" key="3">
    <source>
        <dbReference type="Proteomes" id="UP000431092"/>
    </source>
</evidence>
<comment type="caution">
    <text evidence="2">The sequence shown here is derived from an EMBL/GenBank/DDBJ whole genome shotgun (WGS) entry which is preliminary data.</text>
</comment>
<dbReference type="Proteomes" id="UP000431092">
    <property type="component" value="Unassembled WGS sequence"/>
</dbReference>
<proteinExistence type="predicted"/>